<keyword evidence="3 6" id="KW-0812">Transmembrane</keyword>
<organism evidence="8 9">
    <name type="scientific">Mameliella alba</name>
    <dbReference type="NCBI Taxonomy" id="561184"/>
    <lineage>
        <taxon>Bacteria</taxon>
        <taxon>Pseudomonadati</taxon>
        <taxon>Pseudomonadota</taxon>
        <taxon>Alphaproteobacteria</taxon>
        <taxon>Rhodobacterales</taxon>
        <taxon>Roseobacteraceae</taxon>
        <taxon>Mameliella</taxon>
    </lineage>
</organism>
<dbReference type="InterPro" id="IPR032816">
    <property type="entry name" value="VTT_dom"/>
</dbReference>
<keyword evidence="9" id="KW-1185">Reference proteome</keyword>
<proteinExistence type="inferred from homology"/>
<feature type="transmembrane region" description="Helical" evidence="6">
    <location>
        <begin position="203"/>
        <end position="221"/>
    </location>
</feature>
<evidence type="ECO:0000256" key="5">
    <source>
        <dbReference type="ARBA" id="ARBA00023136"/>
    </source>
</evidence>
<dbReference type="Pfam" id="PF09335">
    <property type="entry name" value="VTT_dom"/>
    <property type="match status" value="1"/>
</dbReference>
<feature type="transmembrane region" description="Helical" evidence="6">
    <location>
        <begin position="168"/>
        <end position="191"/>
    </location>
</feature>
<evidence type="ECO:0000256" key="2">
    <source>
        <dbReference type="ARBA" id="ARBA00022475"/>
    </source>
</evidence>
<protein>
    <recommendedName>
        <fullName evidence="6">TVP38/TMEM64 family membrane protein</fullName>
    </recommendedName>
</protein>
<dbReference type="RefSeq" id="WP_052244595.1">
    <property type="nucleotide sequence ID" value="NZ_JSUQ01000013.1"/>
</dbReference>
<dbReference type="PANTHER" id="PTHR12677:SF59">
    <property type="entry name" value="GOLGI APPARATUS MEMBRANE PROTEIN TVP38-RELATED"/>
    <property type="match status" value="1"/>
</dbReference>
<comment type="caution">
    <text evidence="8">The sequence shown here is derived from an EMBL/GenBank/DDBJ whole genome shotgun (WGS) entry which is preliminary data.</text>
</comment>
<dbReference type="EMBL" id="JSUQ01000013">
    <property type="protein sequence ID" value="KHQ52008.1"/>
    <property type="molecule type" value="Genomic_DNA"/>
</dbReference>
<evidence type="ECO:0000256" key="6">
    <source>
        <dbReference type="RuleBase" id="RU366058"/>
    </source>
</evidence>
<gene>
    <name evidence="8" type="ORF">OA50_03415</name>
</gene>
<keyword evidence="5 6" id="KW-0472">Membrane</keyword>
<dbReference type="OrthoDB" id="9812980at2"/>
<dbReference type="PATRIC" id="fig|1515334.3.peg.3433"/>
<name>A0A0B3RZ59_9RHOB</name>
<keyword evidence="4 6" id="KW-1133">Transmembrane helix</keyword>
<sequence length="241" mass="25344">MPKGQTITAATAWQRHAGLSVAVLVVLLLALAWGMDWVPRDIDSQNVERWVDAAGAWGPLAVIALMTVAVVASPVPSAPIALAAGAAYGHYAGAAYVAVGSEIGAVTAFLIARGLGRGPVERLLGDKADYGLLGSQNALTLTLFVSRLLPFVSFDAMSYAAGLSRLHFWRFSLATFAGILPASFVLAHFGHIAMEGDFGNAEWIVLGLGLVTALPLVVLALHRGKPDDQIKPGHGRTRDRT</sequence>
<feature type="transmembrane region" description="Helical" evidence="6">
    <location>
        <begin position="94"/>
        <end position="116"/>
    </location>
</feature>
<comment type="similarity">
    <text evidence="6">Belongs to the TVP38/TMEM64 family.</text>
</comment>
<comment type="subcellular location">
    <subcellularLocation>
        <location evidence="1 6">Cell membrane</location>
        <topology evidence="1 6">Multi-pass membrane protein</topology>
    </subcellularLocation>
</comment>
<accession>A0A0B3RZ59</accession>
<keyword evidence="2 6" id="KW-1003">Cell membrane</keyword>
<dbReference type="Proteomes" id="UP000030960">
    <property type="component" value="Unassembled WGS sequence"/>
</dbReference>
<feature type="domain" description="VTT" evidence="7">
    <location>
        <begin position="75"/>
        <end position="191"/>
    </location>
</feature>
<evidence type="ECO:0000313" key="8">
    <source>
        <dbReference type="EMBL" id="KHQ52008.1"/>
    </source>
</evidence>
<dbReference type="GO" id="GO:0005886">
    <property type="term" value="C:plasma membrane"/>
    <property type="evidence" value="ECO:0007669"/>
    <property type="project" value="UniProtKB-SubCell"/>
</dbReference>
<evidence type="ECO:0000256" key="3">
    <source>
        <dbReference type="ARBA" id="ARBA00022692"/>
    </source>
</evidence>
<evidence type="ECO:0000256" key="4">
    <source>
        <dbReference type="ARBA" id="ARBA00022989"/>
    </source>
</evidence>
<dbReference type="InterPro" id="IPR015414">
    <property type="entry name" value="TMEM64"/>
</dbReference>
<feature type="transmembrane region" description="Helical" evidence="6">
    <location>
        <begin position="56"/>
        <end position="82"/>
    </location>
</feature>
<evidence type="ECO:0000259" key="7">
    <source>
        <dbReference type="Pfam" id="PF09335"/>
    </source>
</evidence>
<dbReference type="PANTHER" id="PTHR12677">
    <property type="entry name" value="GOLGI APPARATUS MEMBRANE PROTEIN TVP38-RELATED"/>
    <property type="match status" value="1"/>
</dbReference>
<dbReference type="AlphaFoldDB" id="A0A0B3RZ59"/>
<reference evidence="8 9" key="1">
    <citation type="submission" date="2014-10" db="EMBL/GenBank/DDBJ databases">
        <title>Genome sequence of Ponticoccus sp. strain UMTAT08 isolated from clonal culture of toxic dinoflagellate Alexandrium tamiyavanichii.</title>
        <authorList>
            <person name="Gan H.Y."/>
            <person name="Muhd D.-D."/>
            <person name="Mohd Noor M.E."/>
            <person name="Yeong Y.S."/>
            <person name="Usup G."/>
        </authorList>
    </citation>
    <scope>NUCLEOTIDE SEQUENCE [LARGE SCALE GENOMIC DNA]</scope>
    <source>
        <strain evidence="8 9">UMTAT08</strain>
    </source>
</reference>
<feature type="transmembrane region" description="Helical" evidence="6">
    <location>
        <begin position="136"/>
        <end position="156"/>
    </location>
</feature>
<evidence type="ECO:0000313" key="9">
    <source>
        <dbReference type="Proteomes" id="UP000030960"/>
    </source>
</evidence>
<evidence type="ECO:0000256" key="1">
    <source>
        <dbReference type="ARBA" id="ARBA00004651"/>
    </source>
</evidence>